<feature type="transmembrane region" description="Helical" evidence="6">
    <location>
        <begin position="243"/>
        <end position="263"/>
    </location>
</feature>
<feature type="transmembrane region" description="Helical" evidence="6">
    <location>
        <begin position="47"/>
        <end position="68"/>
    </location>
</feature>
<reference evidence="9 10" key="1">
    <citation type="submission" date="2017-11" db="EMBL/GenBank/DDBJ databases">
        <title>De novo assembly and phasing of dikaryotic genomes from two isolates of Puccinia coronata f. sp. avenae, the causal agent of oat crown rust.</title>
        <authorList>
            <person name="Miller M.E."/>
            <person name="Zhang Y."/>
            <person name="Omidvar V."/>
            <person name="Sperschneider J."/>
            <person name="Schwessinger B."/>
            <person name="Raley C."/>
            <person name="Palmer J.M."/>
            <person name="Garnica D."/>
            <person name="Upadhyaya N."/>
            <person name="Rathjen J."/>
            <person name="Taylor J.M."/>
            <person name="Park R.F."/>
            <person name="Dodds P.N."/>
            <person name="Hirsch C.D."/>
            <person name="Kianian S.F."/>
            <person name="Figueroa M."/>
        </authorList>
    </citation>
    <scope>NUCLEOTIDE SEQUENCE [LARGE SCALE GENOMIC DNA]</scope>
    <source>
        <strain evidence="8">12NC29</strain>
        <strain evidence="7">12SD80</strain>
    </source>
</reference>
<evidence type="ECO:0000256" key="6">
    <source>
        <dbReference type="SAM" id="Phobius"/>
    </source>
</evidence>
<dbReference type="EMBL" id="PGCJ01000030">
    <property type="protein sequence ID" value="PLW55638.1"/>
    <property type="molecule type" value="Genomic_DNA"/>
</dbReference>
<comment type="caution">
    <text evidence="7">The sequence shown here is derived from an EMBL/GenBank/DDBJ whole genome shotgun (WGS) entry which is preliminary data.</text>
</comment>
<dbReference type="Pfam" id="PF04142">
    <property type="entry name" value="Nuc_sug_transp"/>
    <property type="match status" value="2"/>
</dbReference>
<feature type="compositionally biased region" description="Basic residues" evidence="5">
    <location>
        <begin position="80"/>
        <end position="89"/>
    </location>
</feature>
<evidence type="ECO:0000313" key="10">
    <source>
        <dbReference type="Proteomes" id="UP000235392"/>
    </source>
</evidence>
<dbReference type="PANTHER" id="PTHR10231">
    <property type="entry name" value="NUCLEOTIDE-SUGAR TRANSMEMBRANE TRANSPORTER"/>
    <property type="match status" value="1"/>
</dbReference>
<feature type="transmembrane region" description="Helical" evidence="6">
    <location>
        <begin position="275"/>
        <end position="297"/>
    </location>
</feature>
<comment type="subcellular location">
    <subcellularLocation>
        <location evidence="1">Membrane</location>
        <topology evidence="1">Multi-pass membrane protein</topology>
    </subcellularLocation>
</comment>
<dbReference type="STRING" id="200324.A0A2N5SSU4"/>
<keyword evidence="4 6" id="KW-0472">Membrane</keyword>
<evidence type="ECO:0000256" key="4">
    <source>
        <dbReference type="ARBA" id="ARBA00023136"/>
    </source>
</evidence>
<dbReference type="SUPFAM" id="SSF103481">
    <property type="entry name" value="Multidrug resistance efflux transporter EmrE"/>
    <property type="match status" value="1"/>
</dbReference>
<dbReference type="AlphaFoldDB" id="A0A2N5SSU4"/>
<feature type="compositionally biased region" description="Polar residues" evidence="5">
    <location>
        <begin position="391"/>
        <end position="412"/>
    </location>
</feature>
<evidence type="ECO:0008006" key="11">
    <source>
        <dbReference type="Google" id="ProtNLM"/>
    </source>
</evidence>
<keyword evidence="3 6" id="KW-1133">Transmembrane helix</keyword>
<feature type="compositionally biased region" description="Low complexity" evidence="5">
    <location>
        <begin position="469"/>
        <end position="495"/>
    </location>
</feature>
<feature type="region of interest" description="Disordered" evidence="5">
    <location>
        <begin position="80"/>
        <end position="119"/>
    </location>
</feature>
<evidence type="ECO:0000256" key="3">
    <source>
        <dbReference type="ARBA" id="ARBA00022989"/>
    </source>
</evidence>
<dbReference type="Gene3D" id="1.10.3730.20">
    <property type="match status" value="1"/>
</dbReference>
<dbReference type="InterPro" id="IPR037185">
    <property type="entry name" value="EmrE-like"/>
</dbReference>
<dbReference type="Proteomes" id="UP000235388">
    <property type="component" value="Unassembled WGS sequence"/>
</dbReference>
<evidence type="ECO:0000256" key="5">
    <source>
        <dbReference type="SAM" id="MobiDB-lite"/>
    </source>
</evidence>
<organism evidence="7 10">
    <name type="scientific">Puccinia coronata f. sp. avenae</name>
    <dbReference type="NCBI Taxonomy" id="200324"/>
    <lineage>
        <taxon>Eukaryota</taxon>
        <taxon>Fungi</taxon>
        <taxon>Dikarya</taxon>
        <taxon>Basidiomycota</taxon>
        <taxon>Pucciniomycotina</taxon>
        <taxon>Pucciniomycetes</taxon>
        <taxon>Pucciniales</taxon>
        <taxon>Pucciniaceae</taxon>
        <taxon>Puccinia</taxon>
    </lineage>
</organism>
<evidence type="ECO:0000256" key="2">
    <source>
        <dbReference type="ARBA" id="ARBA00022692"/>
    </source>
</evidence>
<feature type="transmembrane region" description="Helical" evidence="6">
    <location>
        <begin position="202"/>
        <end position="223"/>
    </location>
</feature>
<feature type="compositionally biased region" description="Basic and acidic residues" evidence="5">
    <location>
        <begin position="105"/>
        <end position="119"/>
    </location>
</feature>
<feature type="compositionally biased region" description="Low complexity" evidence="5">
    <location>
        <begin position="90"/>
        <end position="104"/>
    </location>
</feature>
<evidence type="ECO:0000313" key="7">
    <source>
        <dbReference type="EMBL" id="PLW16316.1"/>
    </source>
</evidence>
<dbReference type="OrthoDB" id="408493at2759"/>
<evidence type="ECO:0000256" key="1">
    <source>
        <dbReference type="ARBA" id="ARBA00004141"/>
    </source>
</evidence>
<accession>A0A2N5SSU4</accession>
<protein>
    <recommendedName>
        <fullName evidence="11">UDP-galactose transporter</fullName>
    </recommendedName>
</protein>
<sequence length="519" mass="56393">MAHSSSPAWNGIPLKYLSLLSLTIQNSLLTILLHYSRTGSSNKVYSAPVAVLLSEILKSLISFLIALINSIRANRLHHIHHHHHHHHHPSSSSSSSSSSSLPHHPAADHPLDHPKSEPYHVHTRPRTLSSILFSQIKLNLLAIFSRDCWKLSIPAILYVIQNNLQFIAASHLDVATFSVTYQLKILTTALCSVLILNRRLSVLKWISLFFLAIGVALVQLQNVSTSAPSDQSTNPDQPAMNRTLGFLAVSLACFTSGLAGVYFELVLKSSTKVDLWIRNVQLSLFSLLPALFTALVASSSSPEPMLAHFGFWAWATILTQVVGGLVTALVIKFADNILKGFATSLSIILSTVAGVFLFDTALPFGSAVGASVVLMSTYCYNIPSGDPSSPLPTTIRSPPYNTSKIPSPSWSQLRDDNKLSSIPSPPAVIVDFSHQALSSYDEKDTKDDYAAENMLLLRESSQICPSPKSSHFPLTVSSSSPSSTSSSLSPHSPTHQDGFHVVNNSSIHHPALPPYSNKK</sequence>
<feature type="transmembrane region" description="Helical" evidence="6">
    <location>
        <begin position="12"/>
        <end position="35"/>
    </location>
</feature>
<feature type="region of interest" description="Disordered" evidence="5">
    <location>
        <begin position="390"/>
        <end position="416"/>
    </location>
</feature>
<feature type="region of interest" description="Disordered" evidence="5">
    <location>
        <begin position="464"/>
        <end position="519"/>
    </location>
</feature>
<feature type="transmembrane region" description="Helical" evidence="6">
    <location>
        <begin position="309"/>
        <end position="331"/>
    </location>
</feature>
<dbReference type="InterPro" id="IPR007271">
    <property type="entry name" value="Nuc_sug_transpt"/>
</dbReference>
<dbReference type="Proteomes" id="UP000235392">
    <property type="component" value="Unassembled WGS sequence"/>
</dbReference>
<name>A0A2N5SSU4_9BASI</name>
<keyword evidence="9" id="KW-1185">Reference proteome</keyword>
<gene>
    <name evidence="8" type="ORF">PCANC_03549</name>
    <name evidence="7" type="ORF">PCASD_18709</name>
</gene>
<feature type="transmembrane region" description="Helical" evidence="6">
    <location>
        <begin position="338"/>
        <end position="358"/>
    </location>
</feature>
<dbReference type="GO" id="GO:0000139">
    <property type="term" value="C:Golgi membrane"/>
    <property type="evidence" value="ECO:0007669"/>
    <property type="project" value="InterPro"/>
</dbReference>
<evidence type="ECO:0000313" key="9">
    <source>
        <dbReference type="Proteomes" id="UP000235388"/>
    </source>
</evidence>
<dbReference type="GO" id="GO:0015165">
    <property type="term" value="F:pyrimidine nucleotide-sugar transmembrane transporter activity"/>
    <property type="evidence" value="ECO:0007669"/>
    <property type="project" value="InterPro"/>
</dbReference>
<keyword evidence="2 6" id="KW-0812">Transmembrane</keyword>
<dbReference type="EMBL" id="PGCI01000775">
    <property type="protein sequence ID" value="PLW16316.1"/>
    <property type="molecule type" value="Genomic_DNA"/>
</dbReference>
<dbReference type="NCBIfam" id="TIGR00803">
    <property type="entry name" value="nst"/>
    <property type="match status" value="1"/>
</dbReference>
<evidence type="ECO:0000313" key="8">
    <source>
        <dbReference type="EMBL" id="PLW55638.1"/>
    </source>
</evidence>
<proteinExistence type="predicted"/>